<feature type="domain" description="Enoyl reductase (ER)" evidence="4">
    <location>
        <begin position="15"/>
        <end position="298"/>
    </location>
</feature>
<evidence type="ECO:0000256" key="3">
    <source>
        <dbReference type="SAM" id="Phobius"/>
    </source>
</evidence>
<evidence type="ECO:0000313" key="6">
    <source>
        <dbReference type="Proteomes" id="UP000293360"/>
    </source>
</evidence>
<dbReference type="STRING" id="155417.A0A4Q4TVC7"/>
<dbReference type="AlphaFoldDB" id="A0A4Q4TVC7"/>
<evidence type="ECO:0000256" key="1">
    <source>
        <dbReference type="ARBA" id="ARBA00008072"/>
    </source>
</evidence>
<dbReference type="CDD" id="cd08249">
    <property type="entry name" value="enoyl_reductase_like"/>
    <property type="match status" value="1"/>
</dbReference>
<accession>A0A4Q4TVC7</accession>
<dbReference type="GO" id="GO:0016651">
    <property type="term" value="F:oxidoreductase activity, acting on NAD(P)H"/>
    <property type="evidence" value="ECO:0007669"/>
    <property type="project" value="InterPro"/>
</dbReference>
<proteinExistence type="inferred from homology"/>
<dbReference type="Proteomes" id="UP000293360">
    <property type="component" value="Unassembled WGS sequence"/>
</dbReference>
<evidence type="ECO:0000313" key="5">
    <source>
        <dbReference type="EMBL" id="RYP11505.1"/>
    </source>
</evidence>
<dbReference type="InterPro" id="IPR036291">
    <property type="entry name" value="NAD(P)-bd_dom_sf"/>
</dbReference>
<dbReference type="Gene3D" id="3.40.50.720">
    <property type="entry name" value="NAD(P)-binding Rossmann-like Domain"/>
    <property type="match status" value="1"/>
</dbReference>
<dbReference type="SUPFAM" id="SSF51735">
    <property type="entry name" value="NAD(P)-binding Rossmann-fold domains"/>
    <property type="match status" value="1"/>
</dbReference>
<dbReference type="Gene3D" id="3.90.180.10">
    <property type="entry name" value="Medium-chain alcohol dehydrogenases, catalytic domain"/>
    <property type="match status" value="1"/>
</dbReference>
<evidence type="ECO:0000256" key="2">
    <source>
        <dbReference type="ARBA" id="ARBA00023002"/>
    </source>
</evidence>
<reference evidence="5 6" key="1">
    <citation type="submission" date="2018-06" db="EMBL/GenBank/DDBJ databases">
        <title>Complete Genomes of Monosporascus.</title>
        <authorList>
            <person name="Robinson A.J."/>
            <person name="Natvig D.O."/>
        </authorList>
    </citation>
    <scope>NUCLEOTIDE SEQUENCE [LARGE SCALE GENOMIC DNA]</scope>
    <source>
        <strain evidence="5 6">CBS 110550</strain>
    </source>
</reference>
<keyword evidence="6" id="KW-1185">Reference proteome</keyword>
<sequence length="384" mass="40838">MSPQNQAAYLVDKHGKPLEVRPAPYTAPGPDELVIRNEAIAINPVDAGVQITGRTMFPWIEYPCVLGSDVSGVVVDVGSGGKAGQLFKAGDRVVGLAVGTDKRANKASEGGFQQYTVLQCQLTSKIPEELSFEKACVLPLGLSTAACGLFLGEYLALEKPKLQASKNEETTSAEEARTAVVIVWGGSTSVGSNAIQLARAAGYEVLATASPRNFEYLKSLGASMVFDYKETDTVSRIIDVLQSKTCAGALAIGIGSLEACIDIVAAVPGRKFVSQASVPVDMSVMPKSAAGFLGTMLWLLWWNVSVAFKARFRRVSTKFIWGSDVMANEVGPMIYHDFLPDALAKGDYQAKPDPRIVGNGLESLQEGVDICRKGVSAAKIVVTL</sequence>
<comment type="caution">
    <text evidence="5">The sequence shown here is derived from an EMBL/GenBank/DDBJ whole genome shotgun (WGS) entry which is preliminary data.</text>
</comment>
<organism evidence="5 6">
    <name type="scientific">Monosporascus ibericus</name>
    <dbReference type="NCBI Taxonomy" id="155417"/>
    <lineage>
        <taxon>Eukaryota</taxon>
        <taxon>Fungi</taxon>
        <taxon>Dikarya</taxon>
        <taxon>Ascomycota</taxon>
        <taxon>Pezizomycotina</taxon>
        <taxon>Sordariomycetes</taxon>
        <taxon>Xylariomycetidae</taxon>
        <taxon>Xylariales</taxon>
        <taxon>Xylariales incertae sedis</taxon>
        <taxon>Monosporascus</taxon>
    </lineage>
</organism>
<keyword evidence="3" id="KW-0812">Transmembrane</keyword>
<dbReference type="EMBL" id="QJNU01000001">
    <property type="protein sequence ID" value="RYP11505.1"/>
    <property type="molecule type" value="Genomic_DNA"/>
</dbReference>
<keyword evidence="2" id="KW-0560">Oxidoreductase</keyword>
<dbReference type="SMART" id="SM00829">
    <property type="entry name" value="PKS_ER"/>
    <property type="match status" value="1"/>
</dbReference>
<dbReference type="InterPro" id="IPR013149">
    <property type="entry name" value="ADH-like_C"/>
</dbReference>
<dbReference type="SUPFAM" id="SSF50129">
    <property type="entry name" value="GroES-like"/>
    <property type="match status" value="1"/>
</dbReference>
<dbReference type="InterPro" id="IPR011032">
    <property type="entry name" value="GroES-like_sf"/>
</dbReference>
<comment type="similarity">
    <text evidence="1">Belongs to the zinc-containing alcohol dehydrogenase family.</text>
</comment>
<keyword evidence="3" id="KW-1133">Transmembrane helix</keyword>
<name>A0A4Q4TVC7_9PEZI</name>
<dbReference type="OrthoDB" id="48317at2759"/>
<dbReference type="PANTHER" id="PTHR45348">
    <property type="entry name" value="HYPOTHETICAL OXIDOREDUCTASE (EUROFUNG)"/>
    <property type="match status" value="1"/>
</dbReference>
<protein>
    <recommendedName>
        <fullName evidence="4">Enoyl reductase (ER) domain-containing protein</fullName>
    </recommendedName>
</protein>
<keyword evidence="3" id="KW-0472">Membrane</keyword>
<dbReference type="PANTHER" id="PTHR45348:SF2">
    <property type="entry name" value="ZINC-TYPE ALCOHOL DEHYDROGENASE-LIKE PROTEIN C2E1P3.01"/>
    <property type="match status" value="1"/>
</dbReference>
<gene>
    <name evidence="5" type="ORF">DL764_000028</name>
</gene>
<dbReference type="InterPro" id="IPR013154">
    <property type="entry name" value="ADH-like_N"/>
</dbReference>
<dbReference type="InterPro" id="IPR020843">
    <property type="entry name" value="ER"/>
</dbReference>
<dbReference type="Pfam" id="PF08240">
    <property type="entry name" value="ADH_N"/>
    <property type="match status" value="1"/>
</dbReference>
<evidence type="ECO:0000259" key="4">
    <source>
        <dbReference type="SMART" id="SM00829"/>
    </source>
</evidence>
<dbReference type="InterPro" id="IPR047122">
    <property type="entry name" value="Trans-enoyl_RdTase-like"/>
</dbReference>
<feature type="transmembrane region" description="Helical" evidence="3">
    <location>
        <begin position="289"/>
        <end position="308"/>
    </location>
</feature>
<dbReference type="Pfam" id="PF00107">
    <property type="entry name" value="ADH_zinc_N"/>
    <property type="match status" value="1"/>
</dbReference>